<dbReference type="Proteomes" id="UP001415857">
    <property type="component" value="Unassembled WGS sequence"/>
</dbReference>
<keyword evidence="3 4" id="KW-0964">Secreted</keyword>
<dbReference type="Gene3D" id="2.40.480.10">
    <property type="entry name" value="Allene oxide cyclase-like"/>
    <property type="match status" value="1"/>
</dbReference>
<dbReference type="InterPro" id="IPR004265">
    <property type="entry name" value="Dirigent"/>
</dbReference>
<evidence type="ECO:0000256" key="4">
    <source>
        <dbReference type="RuleBase" id="RU363099"/>
    </source>
</evidence>
<keyword evidence="4" id="KW-0732">Signal</keyword>
<dbReference type="EMBL" id="JBBPBK010000008">
    <property type="protein sequence ID" value="KAK9279854.1"/>
    <property type="molecule type" value="Genomic_DNA"/>
</dbReference>
<evidence type="ECO:0000313" key="6">
    <source>
        <dbReference type="Proteomes" id="UP001415857"/>
    </source>
</evidence>
<proteinExistence type="inferred from homology"/>
<feature type="chain" id="PRO_5042668119" description="Dirigent protein" evidence="4">
    <location>
        <begin position="28"/>
        <end position="302"/>
    </location>
</feature>
<reference evidence="5 6" key="1">
    <citation type="journal article" date="2024" name="Plant J.">
        <title>Genome sequences and population genomics reveal climatic adaptation and genomic divergence between two closely related sweetgum species.</title>
        <authorList>
            <person name="Xu W.Q."/>
            <person name="Ren C.Q."/>
            <person name="Zhang X.Y."/>
            <person name="Comes H.P."/>
            <person name="Liu X.H."/>
            <person name="Li Y.G."/>
            <person name="Kettle C.J."/>
            <person name="Jalonen R."/>
            <person name="Gaisberger H."/>
            <person name="Ma Y.Z."/>
            <person name="Qiu Y.X."/>
        </authorList>
    </citation>
    <scope>NUCLEOTIDE SEQUENCE [LARGE SCALE GENOMIC DNA]</scope>
    <source>
        <strain evidence="5">Hangzhou</strain>
    </source>
</reference>
<dbReference type="PANTHER" id="PTHR46215">
    <property type="entry name" value="DIRIGENT PROTEIN 24-RELATED"/>
    <property type="match status" value="1"/>
</dbReference>
<dbReference type="Pfam" id="PF03018">
    <property type="entry name" value="Dirigent"/>
    <property type="match status" value="1"/>
</dbReference>
<evidence type="ECO:0000256" key="1">
    <source>
        <dbReference type="ARBA" id="ARBA00010746"/>
    </source>
</evidence>
<comment type="subcellular location">
    <subcellularLocation>
        <location evidence="4">Secreted</location>
        <location evidence="4">Extracellular space</location>
        <location evidence="4">Apoplast</location>
    </subcellularLocation>
</comment>
<comment type="caution">
    <text evidence="5">The sequence shown here is derived from an EMBL/GenBank/DDBJ whole genome shotgun (WGS) entry which is preliminary data.</text>
</comment>
<evidence type="ECO:0000313" key="5">
    <source>
        <dbReference type="EMBL" id="KAK9279854.1"/>
    </source>
</evidence>
<keyword evidence="6" id="KW-1185">Reference proteome</keyword>
<dbReference type="InterPro" id="IPR044859">
    <property type="entry name" value="Allene_oxi_cyc_Dirigent"/>
</dbReference>
<name>A0AAP0RKZ2_LIQFO</name>
<dbReference type="GO" id="GO:0009699">
    <property type="term" value="P:phenylpropanoid biosynthetic process"/>
    <property type="evidence" value="ECO:0007669"/>
    <property type="project" value="UniProtKB-ARBA"/>
</dbReference>
<dbReference type="AlphaFoldDB" id="A0AAP0RKZ2"/>
<dbReference type="GO" id="GO:0048046">
    <property type="term" value="C:apoplast"/>
    <property type="evidence" value="ECO:0007669"/>
    <property type="project" value="UniProtKB-SubCell"/>
</dbReference>
<dbReference type="PANTHER" id="PTHR46215:SF15">
    <property type="entry name" value="DIRIGENT PROTEIN 24"/>
    <property type="match status" value="1"/>
</dbReference>
<evidence type="ECO:0000256" key="3">
    <source>
        <dbReference type="ARBA" id="ARBA00022525"/>
    </source>
</evidence>
<sequence length="302" mass="32222">MASLTSTALKATLHLLLLAITLQCANTARILDEVDIAPPVPSLAPESNPIMTSVANVAPSGVPLQHMLTHNTPHCPFSLHDILGASTPSARVVAGIISNTQVNGLPFSKPNDGIFPITGGVPLVNWQHRNHQQQRHNKQQQPPISRRTWRTIINNNGNNNVVADANTLPFVTAGQLLPGATLQKLMFGTITVVDDELTQGHELGSVVVGKAQGFYLASSLDGSSQTVAFTALFHNGDHEEDTLSFFGVHRTAAVESQIAIVGGSGKYENAKGYAIIQTVHLTDQHTTDGVETLLQFSVSLSQ</sequence>
<accession>A0AAP0RKZ2</accession>
<comment type="similarity">
    <text evidence="1 4">Belongs to the plant dirigent protein family.</text>
</comment>
<organism evidence="5 6">
    <name type="scientific">Liquidambar formosana</name>
    <name type="common">Formosan gum</name>
    <dbReference type="NCBI Taxonomy" id="63359"/>
    <lineage>
        <taxon>Eukaryota</taxon>
        <taxon>Viridiplantae</taxon>
        <taxon>Streptophyta</taxon>
        <taxon>Embryophyta</taxon>
        <taxon>Tracheophyta</taxon>
        <taxon>Spermatophyta</taxon>
        <taxon>Magnoliopsida</taxon>
        <taxon>eudicotyledons</taxon>
        <taxon>Gunneridae</taxon>
        <taxon>Pentapetalae</taxon>
        <taxon>Saxifragales</taxon>
        <taxon>Altingiaceae</taxon>
        <taxon>Liquidambar</taxon>
    </lineage>
</organism>
<comment type="function">
    <text evidence="4">Dirigent proteins impart stereoselectivity on the phenoxy radical-coupling reaction, yielding optically active lignans from two molecules of coniferyl alcohol in the biosynthesis of lignans, flavonolignans, and alkaloids and thus plays a central role in plant secondary metabolism.</text>
</comment>
<gene>
    <name evidence="5" type="ORF">L1049_013536</name>
</gene>
<protein>
    <recommendedName>
        <fullName evidence="4">Dirigent protein</fullName>
    </recommendedName>
</protein>
<keyword evidence="4" id="KW-0052">Apoplast</keyword>
<evidence type="ECO:0000256" key="2">
    <source>
        <dbReference type="ARBA" id="ARBA00011738"/>
    </source>
</evidence>
<comment type="subunit">
    <text evidence="2 4">Homodimer.</text>
</comment>
<feature type="signal peptide" evidence="4">
    <location>
        <begin position="1"/>
        <end position="27"/>
    </location>
</feature>